<keyword evidence="4" id="KW-0804">Transcription</keyword>
<dbReference type="InterPro" id="IPR001789">
    <property type="entry name" value="Sig_transdc_resp-reg_receiver"/>
</dbReference>
<sequence length="217" mass="23041">MSTPPLRTALVEDEAAFRGALASAVMQADGFELVGTAADLPDGLQLLRRVRPELLLVDLQLPSGSGLRLIEAAAAELPGTEVVVVTTLGDEDSVMAALAAGAVGYLLKQGQAHRLVEQLHSLREGGAPLSPVLARQLMRRLTPPQVATPAAQDVSLSEREAQILDAVARGYRYDEIAGQLGISLNTVSTHVKRCYRKLQAHSKTQALAQARRLGLIG</sequence>
<dbReference type="PRINTS" id="PR00038">
    <property type="entry name" value="HTHLUXR"/>
</dbReference>
<evidence type="ECO:0000313" key="8">
    <source>
        <dbReference type="EMBL" id="MFG6463136.1"/>
    </source>
</evidence>
<dbReference type="SUPFAM" id="SSF52172">
    <property type="entry name" value="CheY-like"/>
    <property type="match status" value="1"/>
</dbReference>
<proteinExistence type="predicted"/>
<dbReference type="PANTHER" id="PTHR43214:SF41">
    <property type="entry name" value="NITRATE_NITRITE RESPONSE REGULATOR PROTEIN NARP"/>
    <property type="match status" value="1"/>
</dbReference>
<dbReference type="CDD" id="cd17535">
    <property type="entry name" value="REC_NarL-like"/>
    <property type="match status" value="1"/>
</dbReference>
<keyword evidence="1 5" id="KW-0597">Phosphoprotein</keyword>
<keyword evidence="2" id="KW-0805">Transcription regulation</keyword>
<dbReference type="SMART" id="SM00421">
    <property type="entry name" value="HTH_LUXR"/>
    <property type="match status" value="1"/>
</dbReference>
<evidence type="ECO:0000259" key="6">
    <source>
        <dbReference type="PROSITE" id="PS50043"/>
    </source>
</evidence>
<dbReference type="SMART" id="SM00448">
    <property type="entry name" value="REC"/>
    <property type="match status" value="1"/>
</dbReference>
<dbReference type="RefSeq" id="WP_394512027.1">
    <property type="nucleotide sequence ID" value="NZ_JBIGHX010000005.1"/>
</dbReference>
<organism evidence="8 9">
    <name type="scientific">Pelomonas lactea</name>
    <dbReference type="NCBI Taxonomy" id="3299030"/>
    <lineage>
        <taxon>Bacteria</taxon>
        <taxon>Pseudomonadati</taxon>
        <taxon>Pseudomonadota</taxon>
        <taxon>Betaproteobacteria</taxon>
        <taxon>Burkholderiales</taxon>
        <taxon>Sphaerotilaceae</taxon>
        <taxon>Roseateles</taxon>
    </lineage>
</organism>
<name>A0ABW7GMU3_9BURK</name>
<dbReference type="EMBL" id="JBIGHX010000005">
    <property type="protein sequence ID" value="MFG6463136.1"/>
    <property type="molecule type" value="Genomic_DNA"/>
</dbReference>
<feature type="domain" description="Response regulatory" evidence="7">
    <location>
        <begin position="7"/>
        <end position="123"/>
    </location>
</feature>
<dbReference type="InterPro" id="IPR016032">
    <property type="entry name" value="Sig_transdc_resp-reg_C-effctor"/>
</dbReference>
<evidence type="ECO:0000256" key="1">
    <source>
        <dbReference type="ARBA" id="ARBA00022553"/>
    </source>
</evidence>
<dbReference type="InterPro" id="IPR011006">
    <property type="entry name" value="CheY-like_superfamily"/>
</dbReference>
<dbReference type="CDD" id="cd06170">
    <property type="entry name" value="LuxR_C_like"/>
    <property type="match status" value="1"/>
</dbReference>
<dbReference type="InterPro" id="IPR039420">
    <property type="entry name" value="WalR-like"/>
</dbReference>
<gene>
    <name evidence="8" type="ORF">ACG04Q_16300</name>
</gene>
<dbReference type="SUPFAM" id="SSF46894">
    <property type="entry name" value="C-terminal effector domain of the bipartite response regulators"/>
    <property type="match status" value="1"/>
</dbReference>
<evidence type="ECO:0000313" key="9">
    <source>
        <dbReference type="Proteomes" id="UP001606302"/>
    </source>
</evidence>
<evidence type="ECO:0000256" key="2">
    <source>
        <dbReference type="ARBA" id="ARBA00023015"/>
    </source>
</evidence>
<evidence type="ECO:0000256" key="4">
    <source>
        <dbReference type="ARBA" id="ARBA00023163"/>
    </source>
</evidence>
<evidence type="ECO:0000256" key="3">
    <source>
        <dbReference type="ARBA" id="ARBA00023125"/>
    </source>
</evidence>
<dbReference type="PANTHER" id="PTHR43214">
    <property type="entry name" value="TWO-COMPONENT RESPONSE REGULATOR"/>
    <property type="match status" value="1"/>
</dbReference>
<keyword evidence="9" id="KW-1185">Reference proteome</keyword>
<dbReference type="Pfam" id="PF00196">
    <property type="entry name" value="GerE"/>
    <property type="match status" value="1"/>
</dbReference>
<dbReference type="PROSITE" id="PS50110">
    <property type="entry name" value="RESPONSE_REGULATORY"/>
    <property type="match status" value="1"/>
</dbReference>
<dbReference type="InterPro" id="IPR000792">
    <property type="entry name" value="Tscrpt_reg_LuxR_C"/>
</dbReference>
<dbReference type="Proteomes" id="UP001606302">
    <property type="component" value="Unassembled WGS sequence"/>
</dbReference>
<reference evidence="8 9" key="1">
    <citation type="submission" date="2024-08" db="EMBL/GenBank/DDBJ databases">
        <authorList>
            <person name="Lu H."/>
        </authorList>
    </citation>
    <scope>NUCLEOTIDE SEQUENCE [LARGE SCALE GENOMIC DNA]</scope>
    <source>
        <strain evidence="8 9">DXS20W</strain>
    </source>
</reference>
<protein>
    <submittedName>
        <fullName evidence="8">Response regulator</fullName>
    </submittedName>
</protein>
<dbReference type="InterPro" id="IPR058245">
    <property type="entry name" value="NreC/VraR/RcsB-like_REC"/>
</dbReference>
<dbReference type="Gene3D" id="3.40.50.2300">
    <property type="match status" value="1"/>
</dbReference>
<keyword evidence="3" id="KW-0238">DNA-binding</keyword>
<accession>A0ABW7GMU3</accession>
<comment type="caution">
    <text evidence="8">The sequence shown here is derived from an EMBL/GenBank/DDBJ whole genome shotgun (WGS) entry which is preliminary data.</text>
</comment>
<evidence type="ECO:0000256" key="5">
    <source>
        <dbReference type="PROSITE-ProRule" id="PRU00169"/>
    </source>
</evidence>
<feature type="modified residue" description="4-aspartylphosphate" evidence="5">
    <location>
        <position position="58"/>
    </location>
</feature>
<dbReference type="PROSITE" id="PS50043">
    <property type="entry name" value="HTH_LUXR_2"/>
    <property type="match status" value="1"/>
</dbReference>
<dbReference type="Pfam" id="PF00072">
    <property type="entry name" value="Response_reg"/>
    <property type="match status" value="1"/>
</dbReference>
<feature type="domain" description="HTH luxR-type" evidence="6">
    <location>
        <begin position="149"/>
        <end position="214"/>
    </location>
</feature>
<evidence type="ECO:0000259" key="7">
    <source>
        <dbReference type="PROSITE" id="PS50110"/>
    </source>
</evidence>